<dbReference type="HOGENOM" id="CLU_820271_0_0_1"/>
<dbReference type="Proteomes" id="UP000030672">
    <property type="component" value="Unassembled WGS sequence"/>
</dbReference>
<accession>A0A074VFV1</accession>
<organism evidence="2 3">
    <name type="scientific">Aureobasidium melanogenum (strain CBS 110374)</name>
    <name type="common">Aureobasidium pullulans var. melanogenum</name>
    <dbReference type="NCBI Taxonomy" id="1043003"/>
    <lineage>
        <taxon>Eukaryota</taxon>
        <taxon>Fungi</taxon>
        <taxon>Dikarya</taxon>
        <taxon>Ascomycota</taxon>
        <taxon>Pezizomycotina</taxon>
        <taxon>Dothideomycetes</taxon>
        <taxon>Dothideomycetidae</taxon>
        <taxon>Dothideales</taxon>
        <taxon>Saccotheciaceae</taxon>
        <taxon>Aureobasidium</taxon>
    </lineage>
</organism>
<dbReference type="AlphaFoldDB" id="A0A074VFV1"/>
<protein>
    <submittedName>
        <fullName evidence="2">Uncharacterized protein</fullName>
    </submittedName>
</protein>
<feature type="compositionally biased region" description="Basic and acidic residues" evidence="1">
    <location>
        <begin position="312"/>
        <end position="323"/>
    </location>
</feature>
<feature type="non-terminal residue" evidence="2">
    <location>
        <position position="1"/>
    </location>
</feature>
<evidence type="ECO:0000313" key="2">
    <source>
        <dbReference type="EMBL" id="KEQ57874.1"/>
    </source>
</evidence>
<evidence type="ECO:0000256" key="1">
    <source>
        <dbReference type="SAM" id="MobiDB-lite"/>
    </source>
</evidence>
<evidence type="ECO:0000313" key="3">
    <source>
        <dbReference type="Proteomes" id="UP000030672"/>
    </source>
</evidence>
<reference evidence="2 3" key="1">
    <citation type="journal article" date="2014" name="BMC Genomics">
        <title>Genome sequencing of four Aureobasidium pullulans varieties: biotechnological potential, stress tolerance, and description of new species.</title>
        <authorList>
            <person name="Gostin Ar C."/>
            <person name="Ohm R.A."/>
            <person name="Kogej T."/>
            <person name="Sonjak S."/>
            <person name="Turk M."/>
            <person name="Zajc J."/>
            <person name="Zalar P."/>
            <person name="Grube M."/>
            <person name="Sun H."/>
            <person name="Han J."/>
            <person name="Sharma A."/>
            <person name="Chiniquy J."/>
            <person name="Ngan C.Y."/>
            <person name="Lipzen A."/>
            <person name="Barry K."/>
            <person name="Grigoriev I.V."/>
            <person name="Gunde-Cimerman N."/>
        </authorList>
    </citation>
    <scope>NUCLEOTIDE SEQUENCE [LARGE SCALE GENOMIC DNA]</scope>
    <source>
        <strain evidence="2 3">CBS 110374</strain>
    </source>
</reference>
<sequence>RRSQGDEYLAGRFYQVESKLPGALGSVTSNSKSHSFSALEVWPYDKDQDDFERTGGDSHCAMEDVWQRTPCPVKATSVLSRRRRPQKSTGQFQLQVYVRFEEHLESHRNGTTQSPRSDPHCAFMLDFCQEPRHEPQHIDGEFSCSACRLRFSLVKNCDAHILECFVDNAIDLHQAEVANVIVCGGLRCGAIYPGHKDGRALMEEHRKMHVDGGLCLLDGVVSLVIQQANNRRRKDCPGQLFVAPAQPEVEQPSIIPLASSQSRAKQLSVKSVDPNRAQAKKDTLASVQSTQPAVKKLTRASFALMLPLTTKRTTESHFAREEPPPTSPESHYLQLDART</sequence>
<dbReference type="GeneID" id="63917176"/>
<name>A0A074VFV1_AURM1</name>
<dbReference type="RefSeq" id="XP_040874898.1">
    <property type="nucleotide sequence ID" value="XM_041023803.1"/>
</dbReference>
<dbReference type="EMBL" id="KL584866">
    <property type="protein sequence ID" value="KEQ57874.1"/>
    <property type="molecule type" value="Genomic_DNA"/>
</dbReference>
<keyword evidence="3" id="KW-1185">Reference proteome</keyword>
<gene>
    <name evidence="2" type="ORF">M437DRAFT_60740</name>
</gene>
<feature type="region of interest" description="Disordered" evidence="1">
    <location>
        <begin position="311"/>
        <end position="339"/>
    </location>
</feature>
<proteinExistence type="predicted"/>